<name>A0A2B8BJZ4_9PROT</name>
<keyword evidence="3" id="KW-1185">Reference proteome</keyword>
<reference evidence="3" key="1">
    <citation type="submission" date="2017-10" db="EMBL/GenBank/DDBJ databases">
        <authorList>
            <person name="Kravchenko I.K."/>
            <person name="Grouzdev D.S."/>
        </authorList>
    </citation>
    <scope>NUCLEOTIDE SEQUENCE [LARGE SCALE GENOMIC DNA]</scope>
    <source>
        <strain evidence="3">B2</strain>
    </source>
</reference>
<dbReference type="RefSeq" id="WP_098735714.1">
    <property type="nucleotide sequence ID" value="NZ_PDKW01000039.1"/>
</dbReference>
<evidence type="ECO:0000313" key="2">
    <source>
        <dbReference type="EMBL" id="PGH57722.1"/>
    </source>
</evidence>
<accession>A0A2B8BJZ4</accession>
<feature type="transmembrane region" description="Helical" evidence="1">
    <location>
        <begin position="6"/>
        <end position="25"/>
    </location>
</feature>
<dbReference type="AlphaFoldDB" id="A0A2B8BJZ4"/>
<protein>
    <submittedName>
        <fullName evidence="2">Uncharacterized protein</fullName>
    </submittedName>
</protein>
<dbReference type="Proteomes" id="UP000225379">
    <property type="component" value="Unassembled WGS sequence"/>
</dbReference>
<evidence type="ECO:0000313" key="3">
    <source>
        <dbReference type="Proteomes" id="UP000225379"/>
    </source>
</evidence>
<keyword evidence="1" id="KW-1133">Transmembrane helix</keyword>
<evidence type="ECO:0000256" key="1">
    <source>
        <dbReference type="SAM" id="Phobius"/>
    </source>
</evidence>
<gene>
    <name evidence="2" type="ORF">CRT60_06985</name>
</gene>
<proteinExistence type="predicted"/>
<comment type="caution">
    <text evidence="2">The sequence shown here is derived from an EMBL/GenBank/DDBJ whole genome shotgun (WGS) entry which is preliminary data.</text>
</comment>
<dbReference type="OrthoDB" id="7307099at2"/>
<organism evidence="2 3">
    <name type="scientific">Azospirillum palustre</name>
    <dbReference type="NCBI Taxonomy" id="2044885"/>
    <lineage>
        <taxon>Bacteria</taxon>
        <taxon>Pseudomonadati</taxon>
        <taxon>Pseudomonadota</taxon>
        <taxon>Alphaproteobacteria</taxon>
        <taxon>Rhodospirillales</taxon>
        <taxon>Azospirillaceae</taxon>
        <taxon>Azospirillum</taxon>
    </lineage>
</organism>
<keyword evidence="1" id="KW-0812">Transmembrane</keyword>
<dbReference type="EMBL" id="PDKW01000039">
    <property type="protein sequence ID" value="PGH57722.1"/>
    <property type="molecule type" value="Genomic_DNA"/>
</dbReference>
<sequence length="87" mass="9505">MTGRESYFLLVTILVLVTILLIFAMKYFSSARRGRAQTAGEAAYRDLAEKTLKAQEELTAALVSIRGSVTQIEGRLAGVEKVLKDVG</sequence>
<keyword evidence="1" id="KW-0472">Membrane</keyword>